<evidence type="ECO:0000313" key="7">
    <source>
        <dbReference type="EMBL" id="MBE1236871.1"/>
    </source>
</evidence>
<protein>
    <submittedName>
        <fullName evidence="7">NfeD family protein</fullName>
    </submittedName>
</protein>
<evidence type="ECO:0000256" key="3">
    <source>
        <dbReference type="ARBA" id="ARBA00022989"/>
    </source>
</evidence>
<comment type="subcellular location">
    <subcellularLocation>
        <location evidence="1">Membrane</location>
        <topology evidence="1">Multi-pass membrane protein</topology>
    </subcellularLocation>
</comment>
<dbReference type="Pfam" id="PF01957">
    <property type="entry name" value="NfeD"/>
    <property type="match status" value="1"/>
</dbReference>
<evidence type="ECO:0000256" key="2">
    <source>
        <dbReference type="ARBA" id="ARBA00022692"/>
    </source>
</evidence>
<dbReference type="AlphaFoldDB" id="A0A8J7CVY6"/>
<evidence type="ECO:0000256" key="4">
    <source>
        <dbReference type="ARBA" id="ARBA00023136"/>
    </source>
</evidence>
<keyword evidence="4 5" id="KW-0472">Membrane</keyword>
<reference evidence="7" key="1">
    <citation type="submission" date="2020-10" db="EMBL/GenBank/DDBJ databases">
        <title>Genome sequence of the unusual species of purple photosynthetic bacteria, Phaeovibrio sulfidiphilus DSM 23193, type strain.</title>
        <authorList>
            <person name="Kyndt J.A."/>
            <person name="Meyer T.E."/>
        </authorList>
    </citation>
    <scope>NUCLEOTIDE SEQUENCE</scope>
    <source>
        <strain evidence="7">DSM 23193</strain>
    </source>
</reference>
<feature type="transmembrane region" description="Helical" evidence="5">
    <location>
        <begin position="12"/>
        <end position="45"/>
    </location>
</feature>
<dbReference type="PANTHER" id="PTHR33507:SF3">
    <property type="entry name" value="INNER MEMBRANE PROTEIN YBBJ"/>
    <property type="match status" value="1"/>
</dbReference>
<keyword evidence="8" id="KW-1185">Reference proteome</keyword>
<dbReference type="InterPro" id="IPR012340">
    <property type="entry name" value="NA-bd_OB-fold"/>
</dbReference>
<feature type="transmembrane region" description="Helical" evidence="5">
    <location>
        <begin position="51"/>
        <end position="71"/>
    </location>
</feature>
<dbReference type="RefSeq" id="WP_192533870.1">
    <property type="nucleotide sequence ID" value="NZ_JACZHT010000002.1"/>
</dbReference>
<comment type="caution">
    <text evidence="7">The sequence shown here is derived from an EMBL/GenBank/DDBJ whole genome shotgun (WGS) entry which is preliminary data.</text>
</comment>
<dbReference type="EMBL" id="JACZHT010000002">
    <property type="protein sequence ID" value="MBE1236871.1"/>
    <property type="molecule type" value="Genomic_DNA"/>
</dbReference>
<evidence type="ECO:0000256" key="5">
    <source>
        <dbReference type="SAM" id="Phobius"/>
    </source>
</evidence>
<keyword evidence="3 5" id="KW-1133">Transmembrane helix</keyword>
<dbReference type="InterPro" id="IPR052165">
    <property type="entry name" value="Membrane_assoc_protease"/>
</dbReference>
<dbReference type="InterPro" id="IPR002810">
    <property type="entry name" value="NfeD-like_C"/>
</dbReference>
<accession>A0A8J7CVY6</accession>
<dbReference type="PANTHER" id="PTHR33507">
    <property type="entry name" value="INNER MEMBRANE PROTEIN YBBJ"/>
    <property type="match status" value="1"/>
</dbReference>
<evidence type="ECO:0000313" key="8">
    <source>
        <dbReference type="Proteomes" id="UP000631034"/>
    </source>
</evidence>
<feature type="domain" description="NfeD-like C-terminal" evidence="6">
    <location>
        <begin position="91"/>
        <end position="144"/>
    </location>
</feature>
<keyword evidence="2 5" id="KW-0812">Transmembrane</keyword>
<proteinExistence type="predicted"/>
<dbReference type="Gene3D" id="2.40.50.140">
    <property type="entry name" value="Nucleic acid-binding proteins"/>
    <property type="match status" value="1"/>
</dbReference>
<evidence type="ECO:0000259" key="6">
    <source>
        <dbReference type="Pfam" id="PF01957"/>
    </source>
</evidence>
<name>A0A8J7CVY6_9PROT</name>
<organism evidence="7 8">
    <name type="scientific">Phaeovibrio sulfidiphilus</name>
    <dbReference type="NCBI Taxonomy" id="1220600"/>
    <lineage>
        <taxon>Bacteria</taxon>
        <taxon>Pseudomonadati</taxon>
        <taxon>Pseudomonadota</taxon>
        <taxon>Alphaproteobacteria</taxon>
        <taxon>Rhodospirillales</taxon>
        <taxon>Rhodospirillaceae</taxon>
        <taxon>Phaeovibrio</taxon>
    </lineage>
</organism>
<dbReference type="GO" id="GO:0005886">
    <property type="term" value="C:plasma membrane"/>
    <property type="evidence" value="ECO:0007669"/>
    <property type="project" value="TreeGrafter"/>
</dbReference>
<sequence>MIGLLEPLYWNWYVLGLGLVALELLLPGVYVIWFGIGALACGVLAQAFPDLGWPVQVVAFCGISTVSLFVGRRVIRRARPSDTTTLNRRLHQYVGRRAVLESPVVNGAGRIRLDDTFWIVECAGDPGAGTRVVVTGVRGSRLVIALDGDGGGGTGPET</sequence>
<dbReference type="Proteomes" id="UP000631034">
    <property type="component" value="Unassembled WGS sequence"/>
</dbReference>
<gene>
    <name evidence="7" type="ORF">IHV25_04315</name>
</gene>
<evidence type="ECO:0000256" key="1">
    <source>
        <dbReference type="ARBA" id="ARBA00004141"/>
    </source>
</evidence>